<proteinExistence type="predicted"/>
<protein>
    <submittedName>
        <fullName evidence="1">Uncharacterized protein</fullName>
    </submittedName>
</protein>
<accession>A0A8D2HEH3</accession>
<evidence type="ECO:0000313" key="2">
    <source>
        <dbReference type="Proteomes" id="UP000694417"/>
    </source>
</evidence>
<dbReference type="AlphaFoldDB" id="A0A8D2HEH3"/>
<organism evidence="1 2">
    <name type="scientific">Urocitellus parryii</name>
    <name type="common">Arctic ground squirrel</name>
    <name type="synonym">Spermophilus parryii</name>
    <dbReference type="NCBI Taxonomy" id="9999"/>
    <lineage>
        <taxon>Eukaryota</taxon>
        <taxon>Metazoa</taxon>
        <taxon>Chordata</taxon>
        <taxon>Craniata</taxon>
        <taxon>Vertebrata</taxon>
        <taxon>Euteleostomi</taxon>
        <taxon>Mammalia</taxon>
        <taxon>Eutheria</taxon>
        <taxon>Euarchontoglires</taxon>
        <taxon>Glires</taxon>
        <taxon>Rodentia</taxon>
        <taxon>Sciuromorpha</taxon>
        <taxon>Sciuridae</taxon>
        <taxon>Xerinae</taxon>
        <taxon>Marmotini</taxon>
        <taxon>Urocitellus</taxon>
    </lineage>
</organism>
<dbReference type="PANTHER" id="PTHR34446:SF5">
    <property type="entry name" value="SMALL INTEGRAL MEMBRANE PROTEIN 10-LIKE PROTEIN 1"/>
    <property type="match status" value="1"/>
</dbReference>
<sequence length="97" mass="10454">MASLLSGTFGPGHCSGLGIRSMAPVMPPVAAPLSLAVKVPNPEAATTSYGVFCKGLSCTLLTFFELFYMKIRNFVLLNSDRIPGYNTRAQKVIKKED</sequence>
<dbReference type="InterPro" id="IPR029367">
    <property type="entry name" value="SMIM10"/>
</dbReference>
<dbReference type="PANTHER" id="PTHR34446">
    <property type="entry name" value="SMALL INTEGRAL MEMBRANE PROTEIN 10"/>
    <property type="match status" value="1"/>
</dbReference>
<dbReference type="Pfam" id="PF15118">
    <property type="entry name" value="DUF4560"/>
    <property type="match status" value="1"/>
</dbReference>
<reference evidence="1" key="1">
    <citation type="submission" date="2025-08" db="UniProtKB">
        <authorList>
            <consortium name="Ensembl"/>
        </authorList>
    </citation>
    <scope>IDENTIFICATION</scope>
</reference>
<keyword evidence="2" id="KW-1185">Reference proteome</keyword>
<dbReference type="Ensembl" id="ENSUPAT00010013090.1">
    <property type="protein sequence ID" value="ENSUPAP00010011395.1"/>
    <property type="gene ID" value="ENSUPAG00010009253.1"/>
</dbReference>
<dbReference type="Proteomes" id="UP000694417">
    <property type="component" value="Unplaced"/>
</dbReference>
<reference evidence="1" key="2">
    <citation type="submission" date="2025-09" db="UniProtKB">
        <authorList>
            <consortium name="Ensembl"/>
        </authorList>
    </citation>
    <scope>IDENTIFICATION</scope>
</reference>
<name>A0A8D2HEH3_UROPR</name>
<evidence type="ECO:0000313" key="1">
    <source>
        <dbReference type="Ensembl" id="ENSUPAP00010011395.1"/>
    </source>
</evidence>